<keyword evidence="10" id="KW-1185">Reference proteome</keyword>
<evidence type="ECO:0000313" key="10">
    <source>
        <dbReference type="Proteomes" id="UP000198744"/>
    </source>
</evidence>
<dbReference type="GO" id="GO:0006415">
    <property type="term" value="P:translational termination"/>
    <property type="evidence" value="ECO:0007669"/>
    <property type="project" value="UniProtKB-UniRule"/>
</dbReference>
<dbReference type="InterPro" id="IPR023584">
    <property type="entry name" value="Ribosome_recyc_fac_dom"/>
</dbReference>
<evidence type="ECO:0000259" key="8">
    <source>
        <dbReference type="Pfam" id="PF01765"/>
    </source>
</evidence>
<gene>
    <name evidence="6" type="primary">frr</name>
    <name evidence="9" type="ORF">SAMN04489760_12619</name>
</gene>
<dbReference type="GO" id="GO:0005737">
    <property type="term" value="C:cytoplasm"/>
    <property type="evidence" value="ECO:0007669"/>
    <property type="project" value="UniProtKB-SubCell"/>
</dbReference>
<evidence type="ECO:0000256" key="7">
    <source>
        <dbReference type="SAM" id="Coils"/>
    </source>
</evidence>
<dbReference type="EMBL" id="FOBS01000026">
    <property type="protein sequence ID" value="SEM60825.1"/>
    <property type="molecule type" value="Genomic_DNA"/>
</dbReference>
<dbReference type="InterPro" id="IPR002661">
    <property type="entry name" value="Ribosome_recyc_fac"/>
</dbReference>
<name>A0A1H7ZQW7_9BACT</name>
<dbReference type="InterPro" id="IPR036191">
    <property type="entry name" value="RRF_sf"/>
</dbReference>
<evidence type="ECO:0000256" key="3">
    <source>
        <dbReference type="ARBA" id="ARBA00022490"/>
    </source>
</evidence>
<dbReference type="Gene3D" id="1.10.132.20">
    <property type="entry name" value="Ribosome-recycling factor"/>
    <property type="match status" value="1"/>
</dbReference>
<dbReference type="AlphaFoldDB" id="A0A1H7ZQW7"/>
<keyword evidence="4 6" id="KW-0648">Protein biosynthesis</keyword>
<sequence length="185" mass="21002">MKDIIFDELKQNMEKGLQALEKSFNKVRTGRASLSLLDGIKVDYYGTPTPLNQVATLSVPESRLILISPWDTSALNAVEKAIQKSDLGLVPNNDGKIIRISIPPLTEDRRKELVKVVRKMAEESKVKLRNARRDANEEFKTLKKGNDISEDQMHDYQEQVQKMTDSYIAKAEGILGEKEKEIMEI</sequence>
<feature type="domain" description="Ribosome recycling factor" evidence="8">
    <location>
        <begin position="20"/>
        <end position="183"/>
    </location>
</feature>
<evidence type="ECO:0000256" key="5">
    <source>
        <dbReference type="ARBA" id="ARBA00025050"/>
    </source>
</evidence>
<protein>
    <recommendedName>
        <fullName evidence="6">Ribosome-recycling factor</fullName>
        <shortName evidence="6">RRF</shortName>
    </recommendedName>
    <alternativeName>
        <fullName evidence="6">Ribosome-releasing factor</fullName>
    </alternativeName>
</protein>
<keyword evidence="7" id="KW-0175">Coiled coil</keyword>
<keyword evidence="3 6" id="KW-0963">Cytoplasm</keyword>
<evidence type="ECO:0000256" key="2">
    <source>
        <dbReference type="ARBA" id="ARBA00005912"/>
    </source>
</evidence>
<dbReference type="PANTHER" id="PTHR20982:SF3">
    <property type="entry name" value="MITOCHONDRIAL RIBOSOME RECYCLING FACTOR PSEUDO 1"/>
    <property type="match status" value="1"/>
</dbReference>
<dbReference type="OrthoDB" id="9804006at2"/>
<evidence type="ECO:0000256" key="4">
    <source>
        <dbReference type="ARBA" id="ARBA00022917"/>
    </source>
</evidence>
<dbReference type="SUPFAM" id="SSF55194">
    <property type="entry name" value="Ribosome recycling factor, RRF"/>
    <property type="match status" value="1"/>
</dbReference>
<comment type="similarity">
    <text evidence="2 6">Belongs to the RRF family.</text>
</comment>
<dbReference type="NCBIfam" id="TIGR00496">
    <property type="entry name" value="frr"/>
    <property type="match status" value="1"/>
</dbReference>
<dbReference type="FunFam" id="1.10.132.20:FF:000001">
    <property type="entry name" value="Ribosome-recycling factor"/>
    <property type="match status" value="1"/>
</dbReference>
<proteinExistence type="inferred from homology"/>
<dbReference type="Proteomes" id="UP000198744">
    <property type="component" value="Unassembled WGS sequence"/>
</dbReference>
<dbReference type="STRING" id="43775.SAMN04489760_12619"/>
<dbReference type="HAMAP" id="MF_00040">
    <property type="entry name" value="RRF"/>
    <property type="match status" value="1"/>
</dbReference>
<dbReference type="Pfam" id="PF01765">
    <property type="entry name" value="RRF"/>
    <property type="match status" value="1"/>
</dbReference>
<dbReference type="CDD" id="cd00520">
    <property type="entry name" value="RRF"/>
    <property type="match status" value="1"/>
</dbReference>
<comment type="subcellular location">
    <subcellularLocation>
        <location evidence="1 6">Cytoplasm</location>
    </subcellularLocation>
</comment>
<dbReference type="GO" id="GO:0043023">
    <property type="term" value="F:ribosomal large subunit binding"/>
    <property type="evidence" value="ECO:0007669"/>
    <property type="project" value="TreeGrafter"/>
</dbReference>
<reference evidence="9 10" key="1">
    <citation type="submission" date="2016-10" db="EMBL/GenBank/DDBJ databases">
        <authorList>
            <person name="de Groot N.N."/>
        </authorList>
    </citation>
    <scope>NUCLEOTIDE SEQUENCE [LARGE SCALE GENOMIC DNA]</scope>
    <source>
        <strain evidence="9 10">DSM 8423</strain>
    </source>
</reference>
<dbReference type="RefSeq" id="WP_093884326.1">
    <property type="nucleotide sequence ID" value="NZ_FOBS01000026.1"/>
</dbReference>
<evidence type="ECO:0000256" key="1">
    <source>
        <dbReference type="ARBA" id="ARBA00004496"/>
    </source>
</evidence>
<dbReference type="Gene3D" id="3.30.1360.40">
    <property type="match status" value="1"/>
</dbReference>
<evidence type="ECO:0000256" key="6">
    <source>
        <dbReference type="HAMAP-Rule" id="MF_00040"/>
    </source>
</evidence>
<dbReference type="PANTHER" id="PTHR20982">
    <property type="entry name" value="RIBOSOME RECYCLING FACTOR"/>
    <property type="match status" value="1"/>
</dbReference>
<organism evidence="9 10">
    <name type="scientific">Syntrophus gentianae</name>
    <dbReference type="NCBI Taxonomy" id="43775"/>
    <lineage>
        <taxon>Bacteria</taxon>
        <taxon>Pseudomonadati</taxon>
        <taxon>Thermodesulfobacteriota</taxon>
        <taxon>Syntrophia</taxon>
        <taxon>Syntrophales</taxon>
        <taxon>Syntrophaceae</taxon>
        <taxon>Syntrophus</taxon>
    </lineage>
</organism>
<evidence type="ECO:0000313" key="9">
    <source>
        <dbReference type="EMBL" id="SEM60825.1"/>
    </source>
</evidence>
<feature type="coiled-coil region" evidence="7">
    <location>
        <begin position="118"/>
        <end position="166"/>
    </location>
</feature>
<accession>A0A1H7ZQW7</accession>
<dbReference type="FunFam" id="3.30.1360.40:FF:000001">
    <property type="entry name" value="Ribosome-recycling factor"/>
    <property type="match status" value="1"/>
</dbReference>
<comment type="function">
    <text evidence="5 6">Responsible for the release of ribosomes from messenger RNA at the termination of protein biosynthesis. May increase the efficiency of translation by recycling ribosomes from one round of translation to another.</text>
</comment>